<feature type="compositionally biased region" description="Pro residues" evidence="1">
    <location>
        <begin position="72"/>
        <end position="83"/>
    </location>
</feature>
<comment type="caution">
    <text evidence="2">The sequence shown here is derived from an EMBL/GenBank/DDBJ whole genome shotgun (WGS) entry which is preliminary data.</text>
</comment>
<feature type="region of interest" description="Disordered" evidence="1">
    <location>
        <begin position="1"/>
        <end position="87"/>
    </location>
</feature>
<dbReference type="Proteomes" id="UP000321514">
    <property type="component" value="Unassembled WGS sequence"/>
</dbReference>
<feature type="compositionally biased region" description="Polar residues" evidence="1">
    <location>
        <begin position="58"/>
        <end position="68"/>
    </location>
</feature>
<dbReference type="EMBL" id="BJXR01000026">
    <property type="protein sequence ID" value="GEN07936.1"/>
    <property type="molecule type" value="Genomic_DNA"/>
</dbReference>
<evidence type="ECO:0000313" key="2">
    <source>
        <dbReference type="EMBL" id="GEN07936.1"/>
    </source>
</evidence>
<name>A0A511T1A2_MYXFU</name>
<protein>
    <submittedName>
        <fullName evidence="2">Uncharacterized protein</fullName>
    </submittedName>
</protein>
<gene>
    <name evidence="2" type="ORF">MFU01_29730</name>
</gene>
<evidence type="ECO:0000256" key="1">
    <source>
        <dbReference type="SAM" id="MobiDB-lite"/>
    </source>
</evidence>
<dbReference type="AlphaFoldDB" id="A0A511T1A2"/>
<accession>A0A511T1A2</accession>
<reference evidence="2 3" key="1">
    <citation type="submission" date="2019-07" db="EMBL/GenBank/DDBJ databases">
        <title>Whole genome shotgun sequence of Myxococcus fulvus NBRC 100333.</title>
        <authorList>
            <person name="Hosoyama A."/>
            <person name="Uohara A."/>
            <person name="Ohji S."/>
            <person name="Ichikawa N."/>
        </authorList>
    </citation>
    <scope>NUCLEOTIDE SEQUENCE [LARGE SCALE GENOMIC DNA]</scope>
    <source>
        <strain evidence="2 3">NBRC 100333</strain>
    </source>
</reference>
<proteinExistence type="predicted"/>
<organism evidence="2 3">
    <name type="scientific">Myxococcus fulvus</name>
    <dbReference type="NCBI Taxonomy" id="33"/>
    <lineage>
        <taxon>Bacteria</taxon>
        <taxon>Pseudomonadati</taxon>
        <taxon>Myxococcota</taxon>
        <taxon>Myxococcia</taxon>
        <taxon>Myxococcales</taxon>
        <taxon>Cystobacterineae</taxon>
        <taxon>Myxococcaceae</taxon>
        <taxon>Myxococcus</taxon>
    </lineage>
</organism>
<evidence type="ECO:0000313" key="3">
    <source>
        <dbReference type="Proteomes" id="UP000321514"/>
    </source>
</evidence>
<sequence>MGAASCRGALTTEGLDEAHAESASNPTHAIRSDTIAPTSSTPPAAKVWPASGACTAFPSRSVSQSTLSRPGDGPPPARAPRPGRPLVLPEPGAVYFPPFALSPLDMARMNVSSMPWMRRRTSSSGVMFV</sequence>